<dbReference type="STRING" id="665118.SAMN02983003_0919"/>
<accession>A0A1K2HUJ1</accession>
<reference evidence="12 13" key="1">
    <citation type="submission" date="2016-11" db="EMBL/GenBank/DDBJ databases">
        <authorList>
            <person name="Jaros S."/>
            <person name="Januszkiewicz K."/>
            <person name="Wedrychowicz H."/>
        </authorList>
    </citation>
    <scope>NUCLEOTIDE SEQUENCE [LARGE SCALE GENOMIC DNA]</scope>
    <source>
        <strain evidence="12 13">ATCC 23634</strain>
    </source>
</reference>
<dbReference type="InterPro" id="IPR001468">
    <property type="entry name" value="Indole-3-GlycerolPSynthase_CS"/>
</dbReference>
<name>A0A1K2HUJ1_9HYPH</name>
<dbReference type="InterPro" id="IPR013785">
    <property type="entry name" value="Aldolase_TIM"/>
</dbReference>
<dbReference type="FunFam" id="3.20.20.70:FF:000024">
    <property type="entry name" value="Indole-3-glycerol phosphate synthase"/>
    <property type="match status" value="1"/>
</dbReference>
<sequence>MSDILTRIEAYKRDEIAAAKAAHPWADVVARAHDAPPVRPFLSALKARRARGEFALIAEVKKASPSKGLIRPDFNPAAIARDYETAGAACLSVLTDGPSFQGAPEYLIAAREATSLPVLRKDFLFETYQVAEARAMGADCILVILDAVGDDVARFLMDAAEEWKMDVLVEVHDQIELDRALGLDAPFIGINNRNLRTFETTLTTSFNLAGGVPEGTHLVSESGIRDHSDLLQLEKAGIGTFLVGESLMRQADVVAATRKLLTGDLEAVS</sequence>
<evidence type="ECO:0000259" key="11">
    <source>
        <dbReference type="Pfam" id="PF00218"/>
    </source>
</evidence>
<dbReference type="HAMAP" id="MF_00134_B">
    <property type="entry name" value="IGPS_B"/>
    <property type="match status" value="1"/>
</dbReference>
<dbReference type="PANTHER" id="PTHR22854:SF2">
    <property type="entry name" value="INDOLE-3-GLYCEROL-PHOSPHATE SYNTHASE"/>
    <property type="match status" value="1"/>
</dbReference>
<organism evidence="12 13">
    <name type="scientific">Devosia enhydra</name>
    <dbReference type="NCBI Taxonomy" id="665118"/>
    <lineage>
        <taxon>Bacteria</taxon>
        <taxon>Pseudomonadati</taxon>
        <taxon>Pseudomonadota</taxon>
        <taxon>Alphaproteobacteria</taxon>
        <taxon>Hyphomicrobiales</taxon>
        <taxon>Devosiaceae</taxon>
        <taxon>Devosia</taxon>
    </lineage>
</organism>
<dbReference type="NCBIfam" id="NF001370">
    <property type="entry name" value="PRK00278.1-2"/>
    <property type="match status" value="1"/>
</dbReference>
<dbReference type="InterPro" id="IPR045186">
    <property type="entry name" value="Indole-3-glycerol_P_synth"/>
</dbReference>
<dbReference type="EMBL" id="FPKU01000001">
    <property type="protein sequence ID" value="SFZ82172.1"/>
    <property type="molecule type" value="Genomic_DNA"/>
</dbReference>
<evidence type="ECO:0000256" key="9">
    <source>
        <dbReference type="ARBA" id="ARBA00023239"/>
    </source>
</evidence>
<evidence type="ECO:0000256" key="2">
    <source>
        <dbReference type="ARBA" id="ARBA00004696"/>
    </source>
</evidence>
<gene>
    <name evidence="10" type="primary">trpC</name>
    <name evidence="12" type="ORF">SAMN02983003_0919</name>
</gene>
<evidence type="ECO:0000256" key="3">
    <source>
        <dbReference type="ARBA" id="ARBA00012362"/>
    </source>
</evidence>
<comment type="catalytic activity">
    <reaction evidence="1 10">
        <text>1-(2-carboxyphenylamino)-1-deoxy-D-ribulose 5-phosphate + H(+) = (1S,2R)-1-C-(indol-3-yl)glycerol 3-phosphate + CO2 + H2O</text>
        <dbReference type="Rhea" id="RHEA:23476"/>
        <dbReference type="ChEBI" id="CHEBI:15377"/>
        <dbReference type="ChEBI" id="CHEBI:15378"/>
        <dbReference type="ChEBI" id="CHEBI:16526"/>
        <dbReference type="ChEBI" id="CHEBI:58613"/>
        <dbReference type="ChEBI" id="CHEBI:58866"/>
        <dbReference type="EC" id="4.1.1.48"/>
    </reaction>
</comment>
<keyword evidence="13" id="KW-1185">Reference proteome</keyword>
<dbReference type="GO" id="GO:0004425">
    <property type="term" value="F:indole-3-glycerol-phosphate synthase activity"/>
    <property type="evidence" value="ECO:0007669"/>
    <property type="project" value="UniProtKB-UniRule"/>
</dbReference>
<evidence type="ECO:0000256" key="10">
    <source>
        <dbReference type="HAMAP-Rule" id="MF_00134"/>
    </source>
</evidence>
<dbReference type="Gene3D" id="3.20.20.70">
    <property type="entry name" value="Aldolase class I"/>
    <property type="match status" value="1"/>
</dbReference>
<keyword evidence="6 10" id="KW-0210">Decarboxylase</keyword>
<dbReference type="NCBIfam" id="NF001377">
    <property type="entry name" value="PRK00278.2-4"/>
    <property type="match status" value="1"/>
</dbReference>
<dbReference type="GO" id="GO:0004640">
    <property type="term" value="F:phosphoribosylanthranilate isomerase activity"/>
    <property type="evidence" value="ECO:0007669"/>
    <property type="project" value="TreeGrafter"/>
</dbReference>
<dbReference type="AlphaFoldDB" id="A0A1K2HUJ1"/>
<comment type="similarity">
    <text evidence="10">Belongs to the TrpC family.</text>
</comment>
<keyword evidence="5 10" id="KW-0028">Amino-acid biosynthesis</keyword>
<evidence type="ECO:0000313" key="13">
    <source>
        <dbReference type="Proteomes" id="UP000183447"/>
    </source>
</evidence>
<dbReference type="SUPFAM" id="SSF51366">
    <property type="entry name" value="Ribulose-phoshate binding barrel"/>
    <property type="match status" value="1"/>
</dbReference>
<evidence type="ECO:0000313" key="12">
    <source>
        <dbReference type="EMBL" id="SFZ82172.1"/>
    </source>
</evidence>
<dbReference type="UniPathway" id="UPA00035">
    <property type="reaction ID" value="UER00043"/>
</dbReference>
<evidence type="ECO:0000256" key="7">
    <source>
        <dbReference type="ARBA" id="ARBA00022822"/>
    </source>
</evidence>
<protein>
    <recommendedName>
        <fullName evidence="4 10">Indole-3-glycerol phosphate synthase</fullName>
        <shortName evidence="10">IGPS</shortName>
        <ecNumber evidence="3 10">4.1.1.48</ecNumber>
    </recommendedName>
</protein>
<dbReference type="InterPro" id="IPR013798">
    <property type="entry name" value="Indole-3-glycerol_P_synth_dom"/>
</dbReference>
<dbReference type="CDD" id="cd00331">
    <property type="entry name" value="IGPS"/>
    <property type="match status" value="1"/>
</dbReference>
<keyword evidence="9 10" id="KW-0456">Lyase</keyword>
<comment type="pathway">
    <text evidence="2 10">Amino-acid biosynthesis; L-tryptophan biosynthesis; L-tryptophan from chorismate: step 4/5.</text>
</comment>
<dbReference type="PANTHER" id="PTHR22854">
    <property type="entry name" value="TRYPTOPHAN BIOSYNTHESIS PROTEIN"/>
    <property type="match status" value="1"/>
</dbReference>
<keyword evidence="8 10" id="KW-0057">Aromatic amino acid biosynthesis</keyword>
<dbReference type="GO" id="GO:0000162">
    <property type="term" value="P:L-tryptophan biosynthetic process"/>
    <property type="evidence" value="ECO:0007669"/>
    <property type="project" value="UniProtKB-UniRule"/>
</dbReference>
<dbReference type="InterPro" id="IPR011060">
    <property type="entry name" value="RibuloseP-bd_barrel"/>
</dbReference>
<dbReference type="RefSeq" id="WP_072339410.1">
    <property type="nucleotide sequence ID" value="NZ_FPKU01000001.1"/>
</dbReference>
<dbReference type="PROSITE" id="PS00614">
    <property type="entry name" value="IGPS"/>
    <property type="match status" value="1"/>
</dbReference>
<dbReference type="Pfam" id="PF00218">
    <property type="entry name" value="IGPS"/>
    <property type="match status" value="1"/>
</dbReference>
<dbReference type="OrthoDB" id="9804217at2"/>
<evidence type="ECO:0000256" key="4">
    <source>
        <dbReference type="ARBA" id="ARBA00018080"/>
    </source>
</evidence>
<keyword evidence="7 10" id="KW-0822">Tryptophan biosynthesis</keyword>
<proteinExistence type="inferred from homology"/>
<evidence type="ECO:0000256" key="6">
    <source>
        <dbReference type="ARBA" id="ARBA00022793"/>
    </source>
</evidence>
<evidence type="ECO:0000256" key="8">
    <source>
        <dbReference type="ARBA" id="ARBA00023141"/>
    </source>
</evidence>
<dbReference type="Proteomes" id="UP000183447">
    <property type="component" value="Unassembled WGS sequence"/>
</dbReference>
<feature type="domain" description="Indole-3-glycerol phosphate synthase" evidence="11">
    <location>
        <begin position="5"/>
        <end position="260"/>
    </location>
</feature>
<dbReference type="NCBIfam" id="NF001373">
    <property type="entry name" value="PRK00278.1-6"/>
    <property type="match status" value="1"/>
</dbReference>
<evidence type="ECO:0000256" key="1">
    <source>
        <dbReference type="ARBA" id="ARBA00001633"/>
    </source>
</evidence>
<dbReference type="EC" id="4.1.1.48" evidence="3 10"/>
<evidence type="ECO:0000256" key="5">
    <source>
        <dbReference type="ARBA" id="ARBA00022605"/>
    </source>
</evidence>